<dbReference type="HOGENOM" id="CLU_006920_0_0_1"/>
<proteinExistence type="predicted"/>
<feature type="compositionally biased region" description="Polar residues" evidence="1">
    <location>
        <begin position="587"/>
        <end position="598"/>
    </location>
</feature>
<feature type="compositionally biased region" description="Polar residues" evidence="1">
    <location>
        <begin position="512"/>
        <end position="533"/>
    </location>
</feature>
<feature type="compositionally biased region" description="Polar residues" evidence="1">
    <location>
        <begin position="846"/>
        <end position="869"/>
    </location>
</feature>
<organism evidence="2 3">
    <name type="scientific">Capronia epimyces CBS 606.96</name>
    <dbReference type="NCBI Taxonomy" id="1182542"/>
    <lineage>
        <taxon>Eukaryota</taxon>
        <taxon>Fungi</taxon>
        <taxon>Dikarya</taxon>
        <taxon>Ascomycota</taxon>
        <taxon>Pezizomycotina</taxon>
        <taxon>Eurotiomycetes</taxon>
        <taxon>Chaetothyriomycetidae</taxon>
        <taxon>Chaetothyriales</taxon>
        <taxon>Herpotrichiellaceae</taxon>
        <taxon>Capronia</taxon>
    </lineage>
</organism>
<evidence type="ECO:0000256" key="1">
    <source>
        <dbReference type="SAM" id="MobiDB-lite"/>
    </source>
</evidence>
<dbReference type="Proteomes" id="UP000019478">
    <property type="component" value="Unassembled WGS sequence"/>
</dbReference>
<sequence length="1228" mass="132990">MPALKDLVCQVLWAETGSSFPEYGTQYGDGILETYIAVPDHPQAFCIRLASRKFIYEGLAMVVFIDGEYQCNRNRVNLQPWKKDTSPSKSVVEFVVRQKEKPMGDGTYMGREWRFDDYNIVPELPQGVDHSHFRELGTIEVIVLRCRIPDPEENNMSTASSAADSDVLASRPETDGQTTHQLAQTPQEPDTGAEADNPFAGLPGSFDGPSDEPPIYYGSQGDAPPNGYPRWNWHPQGGQPAPYVPHEAASYPQSYHPNLVYHVPARPSHGYRASPTPSYETPPYRPPKPERRVHFDFGDGRGPQQHRPTSSYVRYDDQARYHGPTAWREEHEYDRPAPQPDYREGPNHRGMNPYSDYPIPPHDRHYMYDAERKAYGYYPEVNLPHDSYRSQTPPGSSFVVHGVPGPAIPPHQTNPPPTAVPMPGPTPVSFPVPPPFPAGPWSTTQPQPAQYPVPVWVPPPAGSAHPFVPGMVPIYPPPHNVPLFHTQGPNPVVSEATIPPVTAAASSGPGPTVTQADVDTAQQPATRQQTDLPDTTKEEAKAATNPEVKDAEDPPKDVIDNTNNNDSNDTWAFDAAAKVSDDKNDTGYANNDSGNDPTWGNDNQDNNDTANNGAGWDQTEQNNKGWENNDQNAGSGNNQANGDWGNNQNDNSNDDAKANDEPTSNAGQANKRALYGPHGAYYTTKAAAETAIAPDAEEEPRYDVPQAIAERIGTSKQVHPGQGYIYSKKRCVPEYIDNLKEPYARFVFKYRTKEQIRKEIGVDIGHEPTADEDANALESLDKAALIEMVLRAKGALGGKIPSPPARFATPTSTQSYEQIPITAPDVDFLTYKLPPSRKVSDGSGLGIQSSTISNKENRSGKSGQQNTNWDAGGETGQQHKNWENGAPNWQEGESNNQAANNGAGWDGQQEQRDSSTFQNDSPTEPPSGTEHPSKAQTQREPSIVSEAPGKVVFQSSGVVQPAAAHPHGGLVPTPHGFTGPWATPSTSAYPSAAPNLVSTSPMPANPADSSASVYPTHPWLQADQSAPGHSLMAGNAAYPSMPNQYMPANTRVPSNPWTQGNPAKPVTQTTSAYPTAPTYPWAQVNAPNPSIPAYPAYPAYPMAQTNISMPGYPTTPLNPTGQAATMSMVPGADFGAQGASVSAPAAVTTPPPVSASIPPHPVYSPGTAALVAQVPMYEELFLKNRPVGFDPGPRPPTPPRNQEREHISSSDWGPINTGWSSGLPYEGD</sequence>
<feature type="region of interest" description="Disordered" evidence="1">
    <location>
        <begin position="325"/>
        <end position="358"/>
    </location>
</feature>
<evidence type="ECO:0000313" key="2">
    <source>
        <dbReference type="EMBL" id="EXJ77090.1"/>
    </source>
</evidence>
<feature type="compositionally biased region" description="Low complexity" evidence="1">
    <location>
        <begin position="600"/>
        <end position="615"/>
    </location>
</feature>
<feature type="compositionally biased region" description="Basic and acidic residues" evidence="1">
    <location>
        <begin position="534"/>
        <end position="559"/>
    </location>
</feature>
<feature type="compositionally biased region" description="Low complexity" evidence="1">
    <location>
        <begin position="157"/>
        <end position="170"/>
    </location>
</feature>
<protein>
    <submittedName>
        <fullName evidence="2">Uncharacterized protein</fullName>
    </submittedName>
</protein>
<dbReference type="STRING" id="1182542.W9XIB4"/>
<dbReference type="EMBL" id="AMGY01000011">
    <property type="protein sequence ID" value="EXJ77090.1"/>
    <property type="molecule type" value="Genomic_DNA"/>
</dbReference>
<comment type="caution">
    <text evidence="2">The sequence shown here is derived from an EMBL/GenBank/DDBJ whole genome shotgun (WGS) entry which is preliminary data.</text>
</comment>
<evidence type="ECO:0000313" key="3">
    <source>
        <dbReference type="Proteomes" id="UP000019478"/>
    </source>
</evidence>
<reference evidence="2 3" key="1">
    <citation type="submission" date="2013-03" db="EMBL/GenBank/DDBJ databases">
        <title>The Genome Sequence of Capronia epimyces CBS 606.96.</title>
        <authorList>
            <consortium name="The Broad Institute Genomics Platform"/>
            <person name="Cuomo C."/>
            <person name="de Hoog S."/>
            <person name="Gorbushina A."/>
            <person name="Walker B."/>
            <person name="Young S.K."/>
            <person name="Zeng Q."/>
            <person name="Gargeya S."/>
            <person name="Fitzgerald M."/>
            <person name="Haas B."/>
            <person name="Abouelleil A."/>
            <person name="Allen A.W."/>
            <person name="Alvarado L."/>
            <person name="Arachchi H.M."/>
            <person name="Berlin A.M."/>
            <person name="Chapman S.B."/>
            <person name="Gainer-Dewar J."/>
            <person name="Goldberg J."/>
            <person name="Griggs A."/>
            <person name="Gujja S."/>
            <person name="Hansen M."/>
            <person name="Howarth C."/>
            <person name="Imamovic A."/>
            <person name="Ireland A."/>
            <person name="Larimer J."/>
            <person name="McCowan C."/>
            <person name="Murphy C."/>
            <person name="Pearson M."/>
            <person name="Poon T.W."/>
            <person name="Priest M."/>
            <person name="Roberts A."/>
            <person name="Saif S."/>
            <person name="Shea T."/>
            <person name="Sisk P."/>
            <person name="Sykes S."/>
            <person name="Wortman J."/>
            <person name="Nusbaum C."/>
            <person name="Birren B."/>
        </authorList>
    </citation>
    <scope>NUCLEOTIDE SEQUENCE [LARGE SCALE GENOMIC DNA]</scope>
    <source>
        <strain evidence="2 3">CBS 606.96</strain>
    </source>
</reference>
<dbReference type="eggNOG" id="ENOG502SPHS">
    <property type="taxonomic scope" value="Eukaryota"/>
</dbReference>
<dbReference type="AlphaFoldDB" id="W9XIB4"/>
<dbReference type="RefSeq" id="XP_007738528.1">
    <property type="nucleotide sequence ID" value="XM_007740338.1"/>
</dbReference>
<feature type="compositionally biased region" description="Polar residues" evidence="1">
    <location>
        <begin position="891"/>
        <end position="900"/>
    </location>
</feature>
<feature type="region of interest" description="Disordered" evidence="1">
    <location>
        <begin position="501"/>
        <end position="672"/>
    </location>
</feature>
<dbReference type="GeneID" id="19174328"/>
<name>W9XIB4_9EURO</name>
<gene>
    <name evidence="2" type="ORF">A1O3_10248</name>
</gene>
<feature type="region of interest" description="Disordered" evidence="1">
    <location>
        <begin position="266"/>
        <end position="288"/>
    </location>
</feature>
<feature type="compositionally biased region" description="Low complexity" evidence="1">
    <location>
        <begin position="560"/>
        <end position="570"/>
    </location>
</feature>
<feature type="region of interest" description="Disordered" evidence="1">
    <location>
        <begin position="153"/>
        <end position="234"/>
    </location>
</feature>
<feature type="region of interest" description="Disordered" evidence="1">
    <location>
        <begin position="1185"/>
        <end position="1228"/>
    </location>
</feature>
<feature type="compositionally biased region" description="Low complexity" evidence="1">
    <location>
        <begin position="628"/>
        <end position="651"/>
    </location>
</feature>
<feature type="compositionally biased region" description="Basic and acidic residues" evidence="1">
    <location>
        <begin position="327"/>
        <end position="347"/>
    </location>
</feature>
<feature type="region of interest" description="Disordered" evidence="1">
    <location>
        <begin position="962"/>
        <end position="983"/>
    </location>
</feature>
<keyword evidence="3" id="KW-1185">Reference proteome</keyword>
<accession>W9XIB4</accession>
<feature type="region of interest" description="Disordered" evidence="1">
    <location>
        <begin position="835"/>
        <end position="943"/>
    </location>
</feature>
<dbReference type="OrthoDB" id="5423516at2759"/>
<feature type="compositionally biased region" description="Polar residues" evidence="1">
    <location>
        <begin position="175"/>
        <end position="188"/>
    </location>
</feature>